<gene>
    <name evidence="3" type="ORF">DesfrDRAFT_3366</name>
</gene>
<name>E1K0G6_SOLFR</name>
<comment type="caution">
    <text evidence="3">The sequence shown here is derived from an EMBL/GenBank/DDBJ whole genome shotgun (WGS) entry which is preliminary data.</text>
</comment>
<keyword evidence="2" id="KW-1133">Transmembrane helix</keyword>
<sequence>MAKKKATTPNQRLLEMIRRPGGKTAASAPPERKSVRGPRRFPFGKAVSVGVDIAPTRLTCIKVRGHDAGFEVLGAVVVPVPAGVAPGKAGFAELLRRALTELCGPGPLPRVWAGDQSSRANIQFVTIPKVSSGQVDNAVFWTAKKEMAFDEAAVIFDFERRGETTEKGMARLGALAYTAQREAAEALRSDFVKAGFPLAGLTLESFAHQNFFRRRVLSGAEGATANLHIGQNWSRLEIFNNGNLMFVRVIKTSMSGMEQAVQEALEANLSATPPPVSEQGMALAPGAAEETLLDLDDGGSAGQGLVLELEPEPENASGGRTADEADRPRVTKKQARELFWSIVYGCEDLDACHPGMGLNPEDVMGMLEPVASRLVRQVEMTLKHYRESLGYDAVTQLTVSGLLGGSKAFVRYIGEQTGLRCSPLDLLGARVPRVPLVNDWMLPATAWTQALGLAFADVDVTPSVFFTYKEKASARISHQLEQWTLIILAVVLAAMAFFSFDAASTRRALTRERDGLRAELASLGGEVDVVSLSRMADDLRVKREKLHAFAARNRAVGLWERALALAPDGVGVGTLTTELGAPRESGKKNGKRAKGAAAAATGRLVIDGMITGDARLFDSMLASYVVALEGEPLFENVTVKKSEVEPLADGASGLRYVIGIELPGD</sequence>
<accession>E1K0G6</accession>
<dbReference type="AlphaFoldDB" id="E1K0G6"/>
<evidence type="ECO:0000313" key="4">
    <source>
        <dbReference type="Proteomes" id="UP000006250"/>
    </source>
</evidence>
<reference evidence="3 4" key="1">
    <citation type="submission" date="2010-08" db="EMBL/GenBank/DDBJ databases">
        <title>The draft genome of Desulfovibrio fructosovorans JJ.</title>
        <authorList>
            <consortium name="US DOE Joint Genome Institute (JGI-PGF)"/>
            <person name="Lucas S."/>
            <person name="Copeland A."/>
            <person name="Lapidus A."/>
            <person name="Cheng J.-F."/>
            <person name="Bruce D."/>
            <person name="Goodwin L."/>
            <person name="Pitluck S."/>
            <person name="Land M.L."/>
            <person name="Hauser L."/>
            <person name="Chang Y.-J."/>
            <person name="Jeffries C."/>
            <person name="Wall J.D."/>
            <person name="Stahl D.A."/>
            <person name="Arkin A.P."/>
            <person name="Dehal P."/>
            <person name="Stolyar S.M."/>
            <person name="Hazen T.C."/>
            <person name="Woyke T.J."/>
        </authorList>
    </citation>
    <scope>NUCLEOTIDE SEQUENCE [LARGE SCALE GENOMIC DNA]</scope>
    <source>
        <strain evidence="3 4">JJ</strain>
    </source>
</reference>
<dbReference type="OrthoDB" id="5414910at2"/>
<dbReference type="Proteomes" id="UP000006250">
    <property type="component" value="Unassembled WGS sequence"/>
</dbReference>
<keyword evidence="4" id="KW-1185">Reference proteome</keyword>
<dbReference type="STRING" id="596151.DesfrDRAFT_3366"/>
<protein>
    <recommendedName>
        <fullName evidence="5">Fimbrial assembly family protein</fullName>
    </recommendedName>
</protein>
<proteinExistence type="predicted"/>
<feature type="region of interest" description="Disordered" evidence="1">
    <location>
        <begin position="1"/>
        <end position="39"/>
    </location>
</feature>
<evidence type="ECO:0000256" key="1">
    <source>
        <dbReference type="SAM" id="MobiDB-lite"/>
    </source>
</evidence>
<feature type="region of interest" description="Disordered" evidence="1">
    <location>
        <begin position="310"/>
        <end position="330"/>
    </location>
</feature>
<dbReference type="RefSeq" id="WP_005995851.1">
    <property type="nucleotide sequence ID" value="NZ_AECZ01000030.1"/>
</dbReference>
<keyword evidence="2" id="KW-0472">Membrane</keyword>
<keyword evidence="2" id="KW-0812">Transmembrane</keyword>
<dbReference type="eggNOG" id="COG4972">
    <property type="taxonomic scope" value="Bacteria"/>
</dbReference>
<feature type="transmembrane region" description="Helical" evidence="2">
    <location>
        <begin position="483"/>
        <end position="503"/>
    </location>
</feature>
<evidence type="ECO:0000313" key="3">
    <source>
        <dbReference type="EMBL" id="EFL49909.1"/>
    </source>
</evidence>
<dbReference type="Gene3D" id="3.30.420.40">
    <property type="match status" value="1"/>
</dbReference>
<organism evidence="3 4">
    <name type="scientific">Solidesulfovibrio fructosivorans JJ]</name>
    <dbReference type="NCBI Taxonomy" id="596151"/>
    <lineage>
        <taxon>Bacteria</taxon>
        <taxon>Pseudomonadati</taxon>
        <taxon>Thermodesulfobacteriota</taxon>
        <taxon>Desulfovibrionia</taxon>
        <taxon>Desulfovibrionales</taxon>
        <taxon>Desulfovibrionaceae</taxon>
        <taxon>Solidesulfovibrio</taxon>
    </lineage>
</organism>
<dbReference type="EMBL" id="AECZ01000030">
    <property type="protein sequence ID" value="EFL49909.1"/>
    <property type="molecule type" value="Genomic_DNA"/>
</dbReference>
<evidence type="ECO:0000256" key="2">
    <source>
        <dbReference type="SAM" id="Phobius"/>
    </source>
</evidence>
<evidence type="ECO:0008006" key="5">
    <source>
        <dbReference type="Google" id="ProtNLM"/>
    </source>
</evidence>